<protein>
    <submittedName>
        <fullName evidence="2">DUF2165 family protein</fullName>
    </submittedName>
</protein>
<evidence type="ECO:0000313" key="2">
    <source>
        <dbReference type="EMBL" id="MFC3230478.1"/>
    </source>
</evidence>
<keyword evidence="1" id="KW-1133">Transmembrane helix</keyword>
<dbReference type="InterPro" id="IPR018681">
    <property type="entry name" value="DUF2165_transmembrane"/>
</dbReference>
<feature type="transmembrane region" description="Helical" evidence="1">
    <location>
        <begin position="63"/>
        <end position="83"/>
    </location>
</feature>
<comment type="caution">
    <text evidence="2">The sequence shown here is derived from an EMBL/GenBank/DDBJ whole genome shotgun (WGS) entry which is preliminary data.</text>
</comment>
<proteinExistence type="predicted"/>
<keyword evidence="1" id="KW-0812">Transmembrane</keyword>
<accession>A0ABV7L736</accession>
<dbReference type="Proteomes" id="UP001595528">
    <property type="component" value="Unassembled WGS sequence"/>
</dbReference>
<keyword evidence="1" id="KW-0472">Membrane</keyword>
<dbReference type="Pfam" id="PF09933">
    <property type="entry name" value="DUF2165"/>
    <property type="match status" value="1"/>
</dbReference>
<reference evidence="3" key="1">
    <citation type="journal article" date="2019" name="Int. J. Syst. Evol. Microbiol.">
        <title>The Global Catalogue of Microorganisms (GCM) 10K type strain sequencing project: providing services to taxonomists for standard genome sequencing and annotation.</title>
        <authorList>
            <consortium name="The Broad Institute Genomics Platform"/>
            <consortium name="The Broad Institute Genome Sequencing Center for Infectious Disease"/>
            <person name="Wu L."/>
            <person name="Ma J."/>
        </authorList>
    </citation>
    <scope>NUCLEOTIDE SEQUENCE [LARGE SCALE GENOMIC DNA]</scope>
    <source>
        <strain evidence="3">KCTC 42964</strain>
    </source>
</reference>
<organism evidence="2 3">
    <name type="scientific">Marinibaculum pumilum</name>
    <dbReference type="NCBI Taxonomy" id="1766165"/>
    <lineage>
        <taxon>Bacteria</taxon>
        <taxon>Pseudomonadati</taxon>
        <taxon>Pseudomonadota</taxon>
        <taxon>Alphaproteobacteria</taxon>
        <taxon>Rhodospirillales</taxon>
        <taxon>Rhodospirillaceae</taxon>
        <taxon>Marinibaculum</taxon>
    </lineage>
</organism>
<feature type="transmembrane region" description="Helical" evidence="1">
    <location>
        <begin position="141"/>
        <end position="157"/>
    </location>
</feature>
<gene>
    <name evidence="2" type="ORF">ACFOGJ_24735</name>
</gene>
<evidence type="ECO:0000313" key="3">
    <source>
        <dbReference type="Proteomes" id="UP001595528"/>
    </source>
</evidence>
<feature type="transmembrane region" description="Helical" evidence="1">
    <location>
        <begin position="104"/>
        <end position="129"/>
    </location>
</feature>
<dbReference type="RefSeq" id="WP_379905684.1">
    <property type="nucleotide sequence ID" value="NZ_JBHRTR010000046.1"/>
</dbReference>
<keyword evidence="3" id="KW-1185">Reference proteome</keyword>
<dbReference type="EMBL" id="JBHRTR010000046">
    <property type="protein sequence ID" value="MFC3230478.1"/>
    <property type="molecule type" value="Genomic_DNA"/>
</dbReference>
<sequence>MIVRLSKIALIAGVALMMTLVAVGNVTAWEINWPFVQHVMSMDTTFQNPALMWRAITHPAAQTIGYLLIIAAEAASAVLLWAGAVRLWLCRRAAAAGFDAAKDLAVGGLALAMLLWGVGFLTIAGEWFAMWQSQDWNGKQAAFQFLGFTGLVLLFLNQREGELPA</sequence>
<evidence type="ECO:0000256" key="1">
    <source>
        <dbReference type="SAM" id="Phobius"/>
    </source>
</evidence>
<name>A0ABV7L736_9PROT</name>